<protein>
    <submittedName>
        <fullName evidence="3">Uncharacterized protein</fullName>
    </submittedName>
</protein>
<reference evidence="3 4" key="1">
    <citation type="submission" date="2019-12" db="EMBL/GenBank/DDBJ databases">
        <authorList>
            <person name="Scholz U."/>
            <person name="Mascher M."/>
            <person name="Fiebig A."/>
        </authorList>
    </citation>
    <scope>NUCLEOTIDE SEQUENCE</scope>
</reference>
<dbReference type="EMBL" id="CACRZD030000014">
    <property type="protein sequence ID" value="CAA6671138.1"/>
    <property type="molecule type" value="Genomic_DNA"/>
</dbReference>
<feature type="compositionally biased region" description="Polar residues" evidence="1">
    <location>
        <begin position="47"/>
        <end position="56"/>
    </location>
</feature>
<evidence type="ECO:0000256" key="1">
    <source>
        <dbReference type="SAM" id="MobiDB-lite"/>
    </source>
</evidence>
<evidence type="ECO:0000313" key="4">
    <source>
        <dbReference type="Proteomes" id="UP001189122"/>
    </source>
</evidence>
<dbReference type="EMBL" id="LR743601">
    <property type="protein sequence ID" value="CAA2631895.1"/>
    <property type="molecule type" value="Genomic_DNA"/>
</dbReference>
<proteinExistence type="predicted"/>
<organism evidence="3">
    <name type="scientific">Spirodela intermedia</name>
    <name type="common">Intermediate duckweed</name>
    <dbReference type="NCBI Taxonomy" id="51605"/>
    <lineage>
        <taxon>Eukaryota</taxon>
        <taxon>Viridiplantae</taxon>
        <taxon>Streptophyta</taxon>
        <taxon>Embryophyta</taxon>
        <taxon>Tracheophyta</taxon>
        <taxon>Spermatophyta</taxon>
        <taxon>Magnoliopsida</taxon>
        <taxon>Liliopsida</taxon>
        <taxon>Araceae</taxon>
        <taxon>Lemnoideae</taxon>
        <taxon>Spirodela</taxon>
    </lineage>
</organism>
<feature type="chain" id="PRO_5029875250" evidence="2">
    <location>
        <begin position="28"/>
        <end position="180"/>
    </location>
</feature>
<name>A0A7I8JLV2_SPIIN</name>
<feature type="region of interest" description="Disordered" evidence="1">
    <location>
        <begin position="113"/>
        <end position="180"/>
    </location>
</feature>
<feature type="region of interest" description="Disordered" evidence="1">
    <location>
        <begin position="38"/>
        <end position="69"/>
    </location>
</feature>
<dbReference type="AlphaFoldDB" id="A0A7I8JLV2"/>
<feature type="compositionally biased region" description="Polar residues" evidence="1">
    <location>
        <begin position="129"/>
        <end position="143"/>
    </location>
</feature>
<evidence type="ECO:0000313" key="3">
    <source>
        <dbReference type="EMBL" id="CAA2631895.1"/>
    </source>
</evidence>
<sequence length="180" mass="19525">MPPSRIFKLLQLVLLILHVNLFPFSYSLPTTIQLQQFRQKKDHKSSNNRTSSQVKSSEGAGKHEEDENAEIIPHVSLAGLESVESSSEVNTIEADTVIGAQVVLPVTELPVTLPEGDSGMTIGQEHTPDGSSSSTMAYGTSGNVEELKDSGDPTDPSSEDRARGNAGSWHFRSGTMQREF</sequence>
<feature type="signal peptide" evidence="2">
    <location>
        <begin position="1"/>
        <end position="27"/>
    </location>
</feature>
<keyword evidence="4" id="KW-1185">Reference proteome</keyword>
<gene>
    <name evidence="3" type="ORF">SI7747_14017543</name>
</gene>
<accession>A0A7I8JLV2</accession>
<dbReference type="Proteomes" id="UP001189122">
    <property type="component" value="Unassembled WGS sequence"/>
</dbReference>
<evidence type="ECO:0000256" key="2">
    <source>
        <dbReference type="SAM" id="SignalP"/>
    </source>
</evidence>
<keyword evidence="2" id="KW-0732">Signal</keyword>